<evidence type="ECO:0000313" key="2">
    <source>
        <dbReference type="EMBL" id="MFD1341289.1"/>
    </source>
</evidence>
<dbReference type="EMBL" id="JBHTMU010000003">
    <property type="protein sequence ID" value="MFD1341289.1"/>
    <property type="molecule type" value="Genomic_DNA"/>
</dbReference>
<dbReference type="InterPro" id="IPR036890">
    <property type="entry name" value="HATPase_C_sf"/>
</dbReference>
<name>A0ABW3ZEC0_9RHOB</name>
<organism evidence="2 3">
    <name type="scientific">Litorisediminicola beolgyonensis</name>
    <dbReference type="NCBI Taxonomy" id="1173614"/>
    <lineage>
        <taxon>Bacteria</taxon>
        <taxon>Pseudomonadati</taxon>
        <taxon>Pseudomonadota</taxon>
        <taxon>Alphaproteobacteria</taxon>
        <taxon>Rhodobacterales</taxon>
        <taxon>Paracoccaceae</taxon>
        <taxon>Litorisediminicola</taxon>
    </lineage>
</organism>
<proteinExistence type="predicted"/>
<dbReference type="RefSeq" id="WP_386801348.1">
    <property type="nucleotide sequence ID" value="NZ_JBHTMU010000003.1"/>
</dbReference>
<comment type="caution">
    <text evidence="2">The sequence shown here is derived from an EMBL/GenBank/DDBJ whole genome shotgun (WGS) entry which is preliminary data.</text>
</comment>
<reference evidence="3" key="1">
    <citation type="journal article" date="2019" name="Int. J. Syst. Evol. Microbiol.">
        <title>The Global Catalogue of Microorganisms (GCM) 10K type strain sequencing project: providing services to taxonomists for standard genome sequencing and annotation.</title>
        <authorList>
            <consortium name="The Broad Institute Genomics Platform"/>
            <consortium name="The Broad Institute Genome Sequencing Center for Infectious Disease"/>
            <person name="Wu L."/>
            <person name="Ma J."/>
        </authorList>
    </citation>
    <scope>NUCLEOTIDE SEQUENCE [LARGE SCALE GENOMIC DNA]</scope>
    <source>
        <strain evidence="3">CCUG 62953</strain>
    </source>
</reference>
<dbReference type="InterPro" id="IPR018762">
    <property type="entry name" value="ChpT_C"/>
</dbReference>
<gene>
    <name evidence="2" type="ORF">ACFQ4E_02545</name>
</gene>
<accession>A0ABW3ZEC0</accession>
<keyword evidence="3" id="KW-1185">Reference proteome</keyword>
<protein>
    <submittedName>
        <fullName evidence="2">Histidine phosphotransferase family protein</fullName>
    </submittedName>
</protein>
<evidence type="ECO:0000259" key="1">
    <source>
        <dbReference type="Pfam" id="PF10090"/>
    </source>
</evidence>
<evidence type="ECO:0000313" key="3">
    <source>
        <dbReference type="Proteomes" id="UP001597135"/>
    </source>
</evidence>
<feature type="domain" description="Histidine phosphotransferase ChpT C-terminal" evidence="1">
    <location>
        <begin position="86"/>
        <end position="192"/>
    </location>
</feature>
<dbReference type="Gene3D" id="1.10.287.130">
    <property type="match status" value="1"/>
</dbReference>
<dbReference type="Pfam" id="PF10090">
    <property type="entry name" value="HPTransfase"/>
    <property type="match status" value="1"/>
</dbReference>
<sequence length="198" mass="21585">MDSNAELAAMIGSRICHDLISPIGAINNGLELISMSGASHGCEMELISDSCKSATARIRFFRVAFGSASETQRIGRREILSIFDEAKGGRIKLDWRPEGDLPRTEVQLAFLAFLCFETAMPHGGAIRFDRTPSGWSISAQSDRMHVDRGVWTHLGDTPSDEAEINAARVQFALLPQLAAAYGRKVEASVGENAIAMRF</sequence>
<dbReference type="Gene3D" id="3.30.565.10">
    <property type="entry name" value="Histidine kinase-like ATPase, C-terminal domain"/>
    <property type="match status" value="1"/>
</dbReference>
<dbReference type="Proteomes" id="UP001597135">
    <property type="component" value="Unassembled WGS sequence"/>
</dbReference>